<evidence type="ECO:0000313" key="3">
    <source>
        <dbReference type="Proteomes" id="UP000634139"/>
    </source>
</evidence>
<evidence type="ECO:0000256" key="1">
    <source>
        <dbReference type="SAM" id="MobiDB-lite"/>
    </source>
</evidence>
<accession>A0A918RG11</accession>
<reference evidence="2" key="2">
    <citation type="submission" date="2020-09" db="EMBL/GenBank/DDBJ databases">
        <authorList>
            <person name="Sun Q."/>
            <person name="Kim S."/>
        </authorList>
    </citation>
    <scope>NUCLEOTIDE SEQUENCE</scope>
    <source>
        <strain evidence="2">KCTC 32422</strain>
    </source>
</reference>
<sequence length="89" mass="9908">MEEEFGFLYLASTNVNDYRFSLPANPSVDAHILIERRCDTHTAVEAVGPPTTTGSLNPTRTRRKGERVNYPRGTAVRMKLKCVGVVQLS</sequence>
<comment type="caution">
    <text evidence="2">The sequence shown here is derived from an EMBL/GenBank/DDBJ whole genome shotgun (WGS) entry which is preliminary data.</text>
</comment>
<organism evidence="2 3">
    <name type="scientific">Novosphingobium arvoryzae</name>
    <dbReference type="NCBI Taxonomy" id="1256514"/>
    <lineage>
        <taxon>Bacteria</taxon>
        <taxon>Pseudomonadati</taxon>
        <taxon>Pseudomonadota</taxon>
        <taxon>Alphaproteobacteria</taxon>
        <taxon>Sphingomonadales</taxon>
        <taxon>Sphingomonadaceae</taxon>
        <taxon>Novosphingobium</taxon>
    </lineage>
</organism>
<name>A0A918RG11_9SPHN</name>
<evidence type="ECO:0000313" key="2">
    <source>
        <dbReference type="EMBL" id="GGZ97531.1"/>
    </source>
</evidence>
<protein>
    <submittedName>
        <fullName evidence="2">Uncharacterized protein</fullName>
    </submittedName>
</protein>
<dbReference type="EMBL" id="BMZD01000003">
    <property type="protein sequence ID" value="GGZ97531.1"/>
    <property type="molecule type" value="Genomic_DNA"/>
</dbReference>
<proteinExistence type="predicted"/>
<gene>
    <name evidence="2" type="ORF">GCM10011617_17760</name>
</gene>
<dbReference type="AlphaFoldDB" id="A0A918RG11"/>
<feature type="region of interest" description="Disordered" evidence="1">
    <location>
        <begin position="45"/>
        <end position="66"/>
    </location>
</feature>
<feature type="compositionally biased region" description="Polar residues" evidence="1">
    <location>
        <begin position="50"/>
        <end position="59"/>
    </location>
</feature>
<keyword evidence="3" id="KW-1185">Reference proteome</keyword>
<dbReference type="Proteomes" id="UP000634139">
    <property type="component" value="Unassembled WGS sequence"/>
</dbReference>
<reference evidence="2" key="1">
    <citation type="journal article" date="2014" name="Int. J. Syst. Evol. Microbiol.">
        <title>Complete genome sequence of Corynebacterium casei LMG S-19264T (=DSM 44701T), isolated from a smear-ripened cheese.</title>
        <authorList>
            <consortium name="US DOE Joint Genome Institute (JGI-PGF)"/>
            <person name="Walter F."/>
            <person name="Albersmeier A."/>
            <person name="Kalinowski J."/>
            <person name="Ruckert C."/>
        </authorList>
    </citation>
    <scope>NUCLEOTIDE SEQUENCE</scope>
    <source>
        <strain evidence="2">KCTC 32422</strain>
    </source>
</reference>